<keyword evidence="2" id="KW-1185">Reference proteome</keyword>
<dbReference type="Gene3D" id="3.10.129.10">
    <property type="entry name" value="Hotdog Thioesterase"/>
    <property type="match status" value="1"/>
</dbReference>
<dbReference type="RefSeq" id="XP_067757356.1">
    <property type="nucleotide sequence ID" value="XM_067900993.1"/>
</dbReference>
<dbReference type="OrthoDB" id="46529at2759"/>
<proteinExistence type="predicted"/>
<gene>
    <name evidence="1" type="ORF">JKF63_05023</name>
</gene>
<protein>
    <recommendedName>
        <fullName evidence="3">Thioesterase domain-containing protein</fullName>
    </recommendedName>
</protein>
<evidence type="ECO:0000313" key="1">
    <source>
        <dbReference type="EMBL" id="KAG5505688.1"/>
    </source>
</evidence>
<sequence length="209" mass="23601">MLTRQALWVPVAKHNPAFVERLHGFLQNNPFTSLNVAAVGLKLEDIRVALEPDARDPNKMITPLMAFPVQVSATACDCVLDHQQKDQQPQLNLGFATAICDSFNTFHVMERLLPALNMHVSINIESHCMRNLREGEKFVVVSTIDKIGKRIAYCKANFLVEPTDPVPTEVIQRERNIKTLAELQKALMNYENTFSVAHVKSIISERKPK</sequence>
<comment type="caution">
    <text evidence="1">The sequence shown here is derived from an EMBL/GenBank/DDBJ whole genome shotgun (WGS) entry which is preliminary data.</text>
</comment>
<evidence type="ECO:0008006" key="3">
    <source>
        <dbReference type="Google" id="ProtNLM"/>
    </source>
</evidence>
<organism evidence="1 2">
    <name type="scientific">Porcisia hertigi</name>
    <dbReference type="NCBI Taxonomy" id="2761500"/>
    <lineage>
        <taxon>Eukaryota</taxon>
        <taxon>Discoba</taxon>
        <taxon>Euglenozoa</taxon>
        <taxon>Kinetoplastea</taxon>
        <taxon>Metakinetoplastina</taxon>
        <taxon>Trypanosomatida</taxon>
        <taxon>Trypanosomatidae</taxon>
        <taxon>Leishmaniinae</taxon>
        <taxon>Porcisia</taxon>
    </lineage>
</organism>
<dbReference type="EMBL" id="JAFJZO010000021">
    <property type="protein sequence ID" value="KAG5505688.1"/>
    <property type="molecule type" value="Genomic_DNA"/>
</dbReference>
<dbReference type="AlphaFoldDB" id="A0A836LI68"/>
<evidence type="ECO:0000313" key="2">
    <source>
        <dbReference type="Proteomes" id="UP000674318"/>
    </source>
</evidence>
<reference evidence="1 2" key="1">
    <citation type="submission" date="2021-02" db="EMBL/GenBank/DDBJ databases">
        <title>Porcisia hertigi Genome sequencing and assembly.</title>
        <authorList>
            <person name="Almutairi H."/>
            <person name="Gatherer D."/>
        </authorList>
    </citation>
    <scope>NUCLEOTIDE SEQUENCE [LARGE SCALE GENOMIC DNA]</scope>
    <source>
        <strain evidence="1 2">C119</strain>
    </source>
</reference>
<name>A0A836LI68_9TRYP</name>
<dbReference type="Proteomes" id="UP000674318">
    <property type="component" value="Chromosome 21"/>
</dbReference>
<dbReference type="KEGG" id="phet:94291070"/>
<dbReference type="GeneID" id="94291070"/>
<accession>A0A836LI68</accession>